<reference evidence="7 8" key="2">
    <citation type="submission" date="2019-08" db="EMBL/GenBank/DDBJ databases">
        <authorList>
            <person name="Henke P."/>
        </authorList>
    </citation>
    <scope>NUCLEOTIDE SEQUENCE [LARGE SCALE GENOMIC DNA]</scope>
    <source>
        <strain evidence="7">Phe10_nw2017</strain>
    </source>
</reference>
<organism evidence="7 8">
    <name type="scientific">Planctomyces bekefii</name>
    <dbReference type="NCBI Taxonomy" id="1653850"/>
    <lineage>
        <taxon>Bacteria</taxon>
        <taxon>Pseudomonadati</taxon>
        <taxon>Planctomycetota</taxon>
        <taxon>Planctomycetia</taxon>
        <taxon>Planctomycetales</taxon>
        <taxon>Planctomycetaceae</taxon>
        <taxon>Planctomyces</taxon>
    </lineage>
</organism>
<keyword evidence="5 6" id="KW-0472">Membrane</keyword>
<dbReference type="Pfam" id="PF03379">
    <property type="entry name" value="CcmB"/>
    <property type="match status" value="1"/>
</dbReference>
<dbReference type="EMBL" id="SRHE01000132">
    <property type="protein sequence ID" value="TWW09985.1"/>
    <property type="molecule type" value="Genomic_DNA"/>
</dbReference>
<feature type="transmembrane region" description="Helical" evidence="6">
    <location>
        <begin position="96"/>
        <end position="120"/>
    </location>
</feature>
<dbReference type="Proteomes" id="UP000321083">
    <property type="component" value="Unassembled WGS sequence"/>
</dbReference>
<dbReference type="GO" id="GO:0016020">
    <property type="term" value="C:membrane"/>
    <property type="evidence" value="ECO:0007669"/>
    <property type="project" value="UniProtKB-SubCell"/>
</dbReference>
<feature type="transmembrane region" description="Helical" evidence="6">
    <location>
        <begin position="172"/>
        <end position="192"/>
    </location>
</feature>
<evidence type="ECO:0000256" key="6">
    <source>
        <dbReference type="SAM" id="Phobius"/>
    </source>
</evidence>
<evidence type="ECO:0000256" key="5">
    <source>
        <dbReference type="ARBA" id="ARBA00023136"/>
    </source>
</evidence>
<evidence type="ECO:0008006" key="9">
    <source>
        <dbReference type="Google" id="ProtNLM"/>
    </source>
</evidence>
<evidence type="ECO:0000256" key="4">
    <source>
        <dbReference type="ARBA" id="ARBA00022989"/>
    </source>
</evidence>
<proteinExistence type="inferred from homology"/>
<dbReference type="InterPro" id="IPR003544">
    <property type="entry name" value="Cyt_c_biogenesis_CcmB"/>
</dbReference>
<reference evidence="7 8" key="1">
    <citation type="submission" date="2019-08" db="EMBL/GenBank/DDBJ databases">
        <title>100 year-old enigma solved: identification of Planctomyces bekefii, the type genus and species of the phylum Planctomycetes.</title>
        <authorList>
            <person name="Svetlana D.N."/>
            <person name="Overmann J."/>
        </authorList>
    </citation>
    <scope>NUCLEOTIDE SEQUENCE [LARGE SCALE GENOMIC DNA]</scope>
    <source>
        <strain evidence="7">Phe10_nw2017</strain>
    </source>
</reference>
<evidence type="ECO:0000313" key="7">
    <source>
        <dbReference type="EMBL" id="TWW09985.1"/>
    </source>
</evidence>
<accession>A0A5C6M7B3</accession>
<feature type="transmembrane region" description="Helical" evidence="6">
    <location>
        <begin position="132"/>
        <end position="160"/>
    </location>
</feature>
<feature type="transmembrane region" description="Helical" evidence="6">
    <location>
        <begin position="26"/>
        <end position="44"/>
    </location>
</feature>
<feature type="transmembrane region" description="Helical" evidence="6">
    <location>
        <begin position="56"/>
        <end position="76"/>
    </location>
</feature>
<keyword evidence="4 6" id="KW-1133">Transmembrane helix</keyword>
<dbReference type="AlphaFoldDB" id="A0A5C6M7B3"/>
<comment type="caution">
    <text evidence="7">The sequence shown here is derived from an EMBL/GenBank/DDBJ whole genome shotgun (WGS) entry which is preliminary data.</text>
</comment>
<keyword evidence="8" id="KW-1185">Reference proteome</keyword>
<protein>
    <recommendedName>
        <fullName evidence="9">Heme exporter protein B</fullName>
    </recommendedName>
</protein>
<evidence type="ECO:0000256" key="2">
    <source>
        <dbReference type="ARBA" id="ARBA00010544"/>
    </source>
</evidence>
<gene>
    <name evidence="7" type="ORF">E3A20_08900</name>
</gene>
<name>A0A5C6M7B3_9PLAN</name>
<evidence type="ECO:0000256" key="1">
    <source>
        <dbReference type="ARBA" id="ARBA00004141"/>
    </source>
</evidence>
<feature type="transmembrane region" description="Helical" evidence="6">
    <location>
        <begin position="204"/>
        <end position="224"/>
    </location>
</feature>
<dbReference type="GO" id="GO:0017004">
    <property type="term" value="P:cytochrome complex assembly"/>
    <property type="evidence" value="ECO:0007669"/>
    <property type="project" value="InterPro"/>
</dbReference>
<keyword evidence="3 6" id="KW-0812">Transmembrane</keyword>
<evidence type="ECO:0000256" key="3">
    <source>
        <dbReference type="ARBA" id="ARBA00022692"/>
    </source>
</evidence>
<evidence type="ECO:0000313" key="8">
    <source>
        <dbReference type="Proteomes" id="UP000321083"/>
    </source>
</evidence>
<comment type="similarity">
    <text evidence="2">Belongs to the CcmB/CycW/HelB family.</text>
</comment>
<comment type="subcellular location">
    <subcellularLocation>
        <location evidence="1">Membrane</location>
        <topology evidence="1">Multi-pass membrane protein</topology>
    </subcellularLocation>
</comment>
<dbReference type="GO" id="GO:0015232">
    <property type="term" value="F:heme transmembrane transporter activity"/>
    <property type="evidence" value="ECO:0007669"/>
    <property type="project" value="InterPro"/>
</dbReference>
<sequence length="230" mass="25506">MSLGRRQFSIILTQGIKAELADLERLISPVLFAITMLLLFAFAIGEVDETLRAHMYLAETFLTLFFALQLAFSRLFEPDRQDRVFDMMRSYPVSHTSWFLAKYILVIVMGLTTLIPTMLFGAFINQTARTPLFSWSVLGIASLALAGLAALGVLLSALTLKATARQMLYPLIYFPLTTPVLLAAVQASLTVMEKSPDAGLTRSWLGLLLAFDVIYLTLGILLYSELVDEG</sequence>